<dbReference type="AlphaFoldDB" id="A0A0D0D8I0"/>
<keyword evidence="4" id="KW-1185">Reference proteome</keyword>
<protein>
    <submittedName>
        <fullName evidence="3">Unplaced genomic scaffold scaffold_2527, whole genome shotgun sequence</fullName>
    </submittedName>
</protein>
<feature type="region of interest" description="Disordered" evidence="1">
    <location>
        <begin position="259"/>
        <end position="292"/>
    </location>
</feature>
<dbReference type="Pfam" id="PF20681">
    <property type="entry name" value="DUF6818"/>
    <property type="match status" value="1"/>
</dbReference>
<sequence>MSSVPGSQQPTPPSLLDGVNAELQYDDAGNPFVWENGEWVPHRGYVQVLPRTSRQATIMHECGTGQWPSEPMGHALEVYSRWVLQSPATFLHHAAASGSNAAPAPRPSNIDPSLVPLPQGLDDDLIVPQVIASVQGYAPSPKVAGARRSVIELDDDSEILPKAKRGRLQGANNHTVGDMMTLLDCVEDELPLGQRGWQAITVRFNQWAAKSGRPERKLTSLETKFKQLVKTTKPTGDGECPEEVTHAHHIDSLINEHAGTRDLDDSDFNDVGDVGDGAKTSNSSNEDDELTPKAERHTVVARSMRTEAPPTRRNARGAAASELMTRISSALDPAVQRARDEEHANRSLANTHYLTLSQQLRDAQVTNEGLHSQLFDVCNQLYEVQRECDRAEMRLEMMQMAPQRRAAHTRMYHNQPKHKRQSYHWFADGGEAVAWLSDEDDENQIVGFKPSTMKNEPG</sequence>
<reference evidence="3 4" key="1">
    <citation type="submission" date="2014-04" db="EMBL/GenBank/DDBJ databases">
        <authorList>
            <consortium name="DOE Joint Genome Institute"/>
            <person name="Kuo A."/>
            <person name="Kohler A."/>
            <person name="Jargeat P."/>
            <person name="Nagy L.G."/>
            <person name="Floudas D."/>
            <person name="Copeland A."/>
            <person name="Barry K.W."/>
            <person name="Cichocki N."/>
            <person name="Veneault-Fourrey C."/>
            <person name="LaButti K."/>
            <person name="Lindquist E.A."/>
            <person name="Lipzen A."/>
            <person name="Lundell T."/>
            <person name="Morin E."/>
            <person name="Murat C."/>
            <person name="Sun H."/>
            <person name="Tunlid A."/>
            <person name="Henrissat B."/>
            <person name="Grigoriev I.V."/>
            <person name="Hibbett D.S."/>
            <person name="Martin F."/>
            <person name="Nordberg H.P."/>
            <person name="Cantor M.N."/>
            <person name="Hua S.X."/>
        </authorList>
    </citation>
    <scope>NUCLEOTIDE SEQUENCE [LARGE SCALE GENOMIC DNA]</scope>
    <source>
        <strain evidence="3 4">Ve08.2h10</strain>
    </source>
</reference>
<evidence type="ECO:0000256" key="1">
    <source>
        <dbReference type="SAM" id="MobiDB-lite"/>
    </source>
</evidence>
<accession>A0A0D0D8I0</accession>
<feature type="domain" description="DUF6818" evidence="2">
    <location>
        <begin position="191"/>
        <end position="266"/>
    </location>
</feature>
<evidence type="ECO:0000313" key="4">
    <source>
        <dbReference type="Proteomes" id="UP000054538"/>
    </source>
</evidence>
<dbReference type="InterPro" id="IPR049203">
    <property type="entry name" value="DUF6818"/>
</dbReference>
<gene>
    <name evidence="3" type="ORF">PAXRUDRAFT_169118</name>
</gene>
<proteinExistence type="predicted"/>
<dbReference type="PANTHER" id="PTHR34409">
    <property type="entry name" value="SET DOMAIN-CONTAINING PROTEIN"/>
    <property type="match status" value="1"/>
</dbReference>
<dbReference type="InParanoid" id="A0A0D0D8I0"/>
<dbReference type="Proteomes" id="UP000054538">
    <property type="component" value="Unassembled WGS sequence"/>
</dbReference>
<dbReference type="EMBL" id="KN827349">
    <property type="protein sequence ID" value="KIK76684.1"/>
    <property type="molecule type" value="Genomic_DNA"/>
</dbReference>
<name>A0A0D0D8I0_9AGAM</name>
<evidence type="ECO:0000259" key="2">
    <source>
        <dbReference type="Pfam" id="PF20681"/>
    </source>
</evidence>
<evidence type="ECO:0000313" key="3">
    <source>
        <dbReference type="EMBL" id="KIK76684.1"/>
    </source>
</evidence>
<dbReference type="HOGENOM" id="CLU_605764_0_0_1"/>
<organism evidence="3 4">
    <name type="scientific">Paxillus rubicundulus Ve08.2h10</name>
    <dbReference type="NCBI Taxonomy" id="930991"/>
    <lineage>
        <taxon>Eukaryota</taxon>
        <taxon>Fungi</taxon>
        <taxon>Dikarya</taxon>
        <taxon>Basidiomycota</taxon>
        <taxon>Agaricomycotina</taxon>
        <taxon>Agaricomycetes</taxon>
        <taxon>Agaricomycetidae</taxon>
        <taxon>Boletales</taxon>
        <taxon>Paxilineae</taxon>
        <taxon>Paxillaceae</taxon>
        <taxon>Paxillus</taxon>
    </lineage>
</organism>
<dbReference type="PANTHER" id="PTHR34409:SF1">
    <property type="entry name" value="MYB-LIKE DOMAIN-CONTAINING PROTEIN"/>
    <property type="match status" value="1"/>
</dbReference>
<dbReference type="OrthoDB" id="99432at2759"/>
<dbReference type="STRING" id="930991.A0A0D0D8I0"/>
<reference evidence="4" key="2">
    <citation type="submission" date="2015-01" db="EMBL/GenBank/DDBJ databases">
        <title>Evolutionary Origins and Diversification of the Mycorrhizal Mutualists.</title>
        <authorList>
            <consortium name="DOE Joint Genome Institute"/>
            <consortium name="Mycorrhizal Genomics Consortium"/>
            <person name="Kohler A."/>
            <person name="Kuo A."/>
            <person name="Nagy L.G."/>
            <person name="Floudas D."/>
            <person name="Copeland A."/>
            <person name="Barry K.W."/>
            <person name="Cichocki N."/>
            <person name="Veneault-Fourrey C."/>
            <person name="LaButti K."/>
            <person name="Lindquist E.A."/>
            <person name="Lipzen A."/>
            <person name="Lundell T."/>
            <person name="Morin E."/>
            <person name="Murat C."/>
            <person name="Riley R."/>
            <person name="Ohm R."/>
            <person name="Sun H."/>
            <person name="Tunlid A."/>
            <person name="Henrissat B."/>
            <person name="Grigoriev I.V."/>
            <person name="Hibbett D.S."/>
            <person name="Martin F."/>
        </authorList>
    </citation>
    <scope>NUCLEOTIDE SEQUENCE [LARGE SCALE GENOMIC DNA]</scope>
    <source>
        <strain evidence="4">Ve08.2h10</strain>
    </source>
</reference>